<dbReference type="GO" id="GO:0005737">
    <property type="term" value="C:cytoplasm"/>
    <property type="evidence" value="ECO:0007669"/>
    <property type="project" value="UniProtKB-SubCell"/>
</dbReference>
<dbReference type="PIRSF" id="PIRSF004505">
    <property type="entry name" value="MT_bac"/>
    <property type="match status" value="1"/>
</dbReference>
<evidence type="ECO:0000256" key="5">
    <source>
        <dbReference type="ARBA" id="ARBA00022691"/>
    </source>
</evidence>
<keyword evidence="9" id="KW-1185">Reference proteome</keyword>
<name>A0A7G9W8N4_ALKCA</name>
<dbReference type="AlphaFoldDB" id="A0A7G9W8N4"/>
<feature type="binding site" evidence="7">
    <location>
        <position position="76"/>
    </location>
    <ligand>
        <name>S-adenosyl-L-methionine</name>
        <dbReference type="ChEBI" id="CHEBI:59789"/>
    </ligand>
</feature>
<dbReference type="Proteomes" id="UP000516160">
    <property type="component" value="Chromosome"/>
</dbReference>
<evidence type="ECO:0000313" key="9">
    <source>
        <dbReference type="Proteomes" id="UP000516160"/>
    </source>
</evidence>
<dbReference type="RefSeq" id="WP_213165410.1">
    <property type="nucleotide sequence ID" value="NZ_CP058559.1"/>
</dbReference>
<keyword evidence="2 7" id="KW-0698">rRNA processing</keyword>
<dbReference type="Gene3D" id="3.40.1280.10">
    <property type="match status" value="1"/>
</dbReference>
<dbReference type="CDD" id="cd18081">
    <property type="entry name" value="RlmH-like"/>
    <property type="match status" value="1"/>
</dbReference>
<keyword evidence="3 7" id="KW-0489">Methyltransferase</keyword>
<keyword evidence="5 7" id="KW-0949">S-adenosyl-L-methionine</keyword>
<sequence length="159" mass="17734">MQIDIVAVGKIKEKYINLGIAEFTKRLSSYCKLSIVEIGDNPTPDNASPAEELIIKEKEGDKILSKIKDQSHVIALAIQGNMYSSEDLANKLDKLALSGNSHITFVIGGSLGLSDVVLKRANTLMSFSKMTFPHQLMRLILLEQVYRGFRINRGEPYHK</sequence>
<evidence type="ECO:0000256" key="1">
    <source>
        <dbReference type="ARBA" id="ARBA00022490"/>
    </source>
</evidence>
<comment type="function">
    <text evidence="7">Specifically methylates the pseudouridine at position 1915 (m3Psi1915) in 23S rRNA.</text>
</comment>
<dbReference type="GO" id="GO:0070038">
    <property type="term" value="F:rRNA (pseudouridine-N3-)-methyltransferase activity"/>
    <property type="evidence" value="ECO:0007669"/>
    <property type="project" value="UniProtKB-UniRule"/>
</dbReference>
<evidence type="ECO:0000256" key="4">
    <source>
        <dbReference type="ARBA" id="ARBA00022679"/>
    </source>
</evidence>
<comment type="subcellular location">
    <subcellularLocation>
        <location evidence="7">Cytoplasm</location>
    </subcellularLocation>
</comment>
<feature type="binding site" evidence="7">
    <location>
        <position position="108"/>
    </location>
    <ligand>
        <name>S-adenosyl-L-methionine</name>
        <dbReference type="ChEBI" id="CHEBI:59789"/>
    </ligand>
</feature>
<dbReference type="NCBIfam" id="NF000985">
    <property type="entry name" value="PRK00103.1-3"/>
    <property type="match status" value="1"/>
</dbReference>
<keyword evidence="4 7" id="KW-0808">Transferase</keyword>
<dbReference type="EMBL" id="CP058559">
    <property type="protein sequence ID" value="QNO15046.1"/>
    <property type="molecule type" value="Genomic_DNA"/>
</dbReference>
<dbReference type="InterPro" id="IPR029028">
    <property type="entry name" value="Alpha/beta_knot_MTases"/>
</dbReference>
<keyword evidence="1 7" id="KW-0963">Cytoplasm</keyword>
<feature type="binding site" evidence="7">
    <location>
        <begin position="127"/>
        <end position="132"/>
    </location>
    <ligand>
        <name>S-adenosyl-L-methionine</name>
        <dbReference type="ChEBI" id="CHEBI:59789"/>
    </ligand>
</feature>
<dbReference type="EC" id="2.1.1.177" evidence="7"/>
<evidence type="ECO:0000256" key="6">
    <source>
        <dbReference type="ARBA" id="ARBA00038303"/>
    </source>
</evidence>
<proteinExistence type="inferred from homology"/>
<evidence type="ECO:0000313" key="8">
    <source>
        <dbReference type="EMBL" id="QNO15046.1"/>
    </source>
</evidence>
<organism evidence="8 9">
    <name type="scientific">Alkalicella caledoniensis</name>
    <dbReference type="NCBI Taxonomy" id="2731377"/>
    <lineage>
        <taxon>Bacteria</taxon>
        <taxon>Bacillati</taxon>
        <taxon>Bacillota</taxon>
        <taxon>Clostridia</taxon>
        <taxon>Eubacteriales</taxon>
        <taxon>Proteinivoracaceae</taxon>
        <taxon>Alkalicella</taxon>
    </lineage>
</organism>
<dbReference type="NCBIfam" id="TIGR00246">
    <property type="entry name" value="tRNA_RlmH_YbeA"/>
    <property type="match status" value="1"/>
</dbReference>
<dbReference type="HAMAP" id="MF_00658">
    <property type="entry name" value="23SrRNA_methyltr_H"/>
    <property type="match status" value="1"/>
</dbReference>
<dbReference type="InterPro" id="IPR003742">
    <property type="entry name" value="RlmH-like"/>
</dbReference>
<dbReference type="KEGG" id="acae:HYG86_09845"/>
<dbReference type="Pfam" id="PF02590">
    <property type="entry name" value="SPOUT_MTase"/>
    <property type="match status" value="1"/>
</dbReference>
<dbReference type="InterPro" id="IPR029026">
    <property type="entry name" value="tRNA_m1G_MTases_N"/>
</dbReference>
<dbReference type="PANTHER" id="PTHR33603">
    <property type="entry name" value="METHYLTRANSFERASE"/>
    <property type="match status" value="1"/>
</dbReference>
<comment type="catalytic activity">
    <reaction evidence="7">
        <text>pseudouridine(1915) in 23S rRNA + S-adenosyl-L-methionine = N(3)-methylpseudouridine(1915) in 23S rRNA + S-adenosyl-L-homocysteine + H(+)</text>
        <dbReference type="Rhea" id="RHEA:42752"/>
        <dbReference type="Rhea" id="RHEA-COMP:10221"/>
        <dbReference type="Rhea" id="RHEA-COMP:10222"/>
        <dbReference type="ChEBI" id="CHEBI:15378"/>
        <dbReference type="ChEBI" id="CHEBI:57856"/>
        <dbReference type="ChEBI" id="CHEBI:59789"/>
        <dbReference type="ChEBI" id="CHEBI:65314"/>
        <dbReference type="ChEBI" id="CHEBI:74486"/>
        <dbReference type="EC" id="2.1.1.177"/>
    </reaction>
</comment>
<protein>
    <recommendedName>
        <fullName evidence="7">Ribosomal RNA large subunit methyltransferase H</fullName>
        <ecNumber evidence="7">2.1.1.177</ecNumber>
    </recommendedName>
    <alternativeName>
        <fullName evidence="7">23S rRNA (pseudouridine1915-N3)-methyltransferase</fullName>
    </alternativeName>
    <alternativeName>
        <fullName evidence="7">23S rRNA m3Psi1915 methyltransferase</fullName>
    </alternativeName>
    <alternativeName>
        <fullName evidence="7">rRNA (pseudouridine-N3-)-methyltransferase RlmH</fullName>
    </alternativeName>
</protein>
<comment type="similarity">
    <text evidence="6 7">Belongs to the RNA methyltransferase RlmH family.</text>
</comment>
<evidence type="ECO:0000256" key="7">
    <source>
        <dbReference type="HAMAP-Rule" id="MF_00658"/>
    </source>
</evidence>
<comment type="subunit">
    <text evidence="7">Homodimer.</text>
</comment>
<reference evidence="8 9" key="1">
    <citation type="submission" date="2020-07" db="EMBL/GenBank/DDBJ databases">
        <title>Alkalicella. sp. LB2 genome.</title>
        <authorList>
            <person name="Postec A."/>
            <person name="Quemeneur M."/>
        </authorList>
    </citation>
    <scope>NUCLEOTIDE SEQUENCE [LARGE SCALE GENOMIC DNA]</scope>
    <source>
        <strain evidence="8 9">LB2</strain>
    </source>
</reference>
<evidence type="ECO:0000256" key="3">
    <source>
        <dbReference type="ARBA" id="ARBA00022603"/>
    </source>
</evidence>
<dbReference type="SUPFAM" id="SSF75217">
    <property type="entry name" value="alpha/beta knot"/>
    <property type="match status" value="1"/>
</dbReference>
<dbReference type="PANTHER" id="PTHR33603:SF1">
    <property type="entry name" value="RIBOSOMAL RNA LARGE SUBUNIT METHYLTRANSFERASE H"/>
    <property type="match status" value="1"/>
</dbReference>
<accession>A0A7G9W8N4</accession>
<gene>
    <name evidence="7 8" type="primary">rlmH</name>
    <name evidence="8" type="ORF">HYG86_09845</name>
</gene>
<evidence type="ECO:0000256" key="2">
    <source>
        <dbReference type="ARBA" id="ARBA00022552"/>
    </source>
</evidence>